<sequence>MKFGGRRIRHYQRVGLAEHASVASFSRAALELMEHGAPAGLIDRTLVAAREEIRHAQMALALASSWSAVPLRVTGIDGLSREPAGGDLVDFAKRTINEACAGETPAVLKALVGHHLASDGPVRRYLSAVVAEERRHAELAWVTAGWTLVHEAESQIRPAEQGRVRGGVDEALSSVVSSLWAQVNASARDAASEQSSRLLRAGIVPKELEAAVAQIAAPLAERLRSELLHPRLLTDGLPRFELVVQQQFDQALEEAQRLASHYSAEEEQQVTV</sequence>
<accession>A0ABN9QX59</accession>
<dbReference type="EMBL" id="CAUYUJ010004692">
    <property type="protein sequence ID" value="CAK0810580.1"/>
    <property type="molecule type" value="Genomic_DNA"/>
</dbReference>
<evidence type="ECO:0008006" key="3">
    <source>
        <dbReference type="Google" id="ProtNLM"/>
    </source>
</evidence>
<dbReference type="Proteomes" id="UP001189429">
    <property type="component" value="Unassembled WGS sequence"/>
</dbReference>
<organism evidence="1 2">
    <name type="scientific">Prorocentrum cordatum</name>
    <dbReference type="NCBI Taxonomy" id="2364126"/>
    <lineage>
        <taxon>Eukaryota</taxon>
        <taxon>Sar</taxon>
        <taxon>Alveolata</taxon>
        <taxon>Dinophyceae</taxon>
        <taxon>Prorocentrales</taxon>
        <taxon>Prorocentraceae</taxon>
        <taxon>Prorocentrum</taxon>
    </lineage>
</organism>
<evidence type="ECO:0000313" key="1">
    <source>
        <dbReference type="EMBL" id="CAK0810580.1"/>
    </source>
</evidence>
<keyword evidence="2" id="KW-1185">Reference proteome</keyword>
<reference evidence="1" key="1">
    <citation type="submission" date="2023-10" db="EMBL/GenBank/DDBJ databases">
        <authorList>
            <person name="Chen Y."/>
            <person name="Shah S."/>
            <person name="Dougan E. K."/>
            <person name="Thang M."/>
            <person name="Chan C."/>
        </authorList>
    </citation>
    <scope>NUCLEOTIDE SEQUENCE [LARGE SCALE GENOMIC DNA]</scope>
</reference>
<evidence type="ECO:0000313" key="2">
    <source>
        <dbReference type="Proteomes" id="UP001189429"/>
    </source>
</evidence>
<proteinExistence type="predicted"/>
<gene>
    <name evidence="1" type="ORF">PCOR1329_LOCUS15499</name>
</gene>
<protein>
    <recommendedName>
        <fullName evidence="3">Ferritin-like domain-containing protein</fullName>
    </recommendedName>
</protein>
<comment type="caution">
    <text evidence="1">The sequence shown here is derived from an EMBL/GenBank/DDBJ whole genome shotgun (WGS) entry which is preliminary data.</text>
</comment>
<name>A0ABN9QX59_9DINO</name>